<dbReference type="InterPro" id="IPR035901">
    <property type="entry name" value="GIY-YIG_endonuc_sf"/>
</dbReference>
<dbReference type="CDD" id="cd10448">
    <property type="entry name" value="GIY-YIG_unchar_3"/>
    <property type="match status" value="1"/>
</dbReference>
<dbReference type="RefSeq" id="WP_131851406.1">
    <property type="nucleotide sequence ID" value="NZ_SKFH01000007.1"/>
</dbReference>
<organism evidence="3 4">
    <name type="scientific">Flaviaesturariibacter aridisoli</name>
    <dbReference type="NCBI Taxonomy" id="2545761"/>
    <lineage>
        <taxon>Bacteria</taxon>
        <taxon>Pseudomonadati</taxon>
        <taxon>Bacteroidota</taxon>
        <taxon>Chitinophagia</taxon>
        <taxon>Chitinophagales</taxon>
        <taxon>Chitinophagaceae</taxon>
        <taxon>Flaviaestuariibacter</taxon>
    </lineage>
</organism>
<dbReference type="Proteomes" id="UP000295164">
    <property type="component" value="Unassembled WGS sequence"/>
</dbReference>
<name>A0A4R4E390_9BACT</name>
<evidence type="ECO:0000313" key="3">
    <source>
        <dbReference type="EMBL" id="TCZ73387.1"/>
    </source>
</evidence>
<evidence type="ECO:0000256" key="1">
    <source>
        <dbReference type="ARBA" id="ARBA00007435"/>
    </source>
</evidence>
<keyword evidence="4" id="KW-1185">Reference proteome</keyword>
<gene>
    <name evidence="3" type="ORF">E0486_06860</name>
</gene>
<evidence type="ECO:0000259" key="2">
    <source>
        <dbReference type="PROSITE" id="PS50164"/>
    </source>
</evidence>
<dbReference type="SUPFAM" id="SSF82771">
    <property type="entry name" value="GIY-YIG endonuclease"/>
    <property type="match status" value="1"/>
</dbReference>
<accession>A0A4R4E390</accession>
<dbReference type="AlphaFoldDB" id="A0A4R4E390"/>
<dbReference type="PROSITE" id="PS50164">
    <property type="entry name" value="GIY_YIG"/>
    <property type="match status" value="1"/>
</dbReference>
<sequence length="108" mass="12342">MIYGGFVYILTCNSRKALYVGVTANLGARLAEHRSAKPRTSFTARYNTHTLVYYRVFDRIEDAIAEEKRLKGGSRAQKIRLVEAMNPGWDDLWETRLKPGRQPGPQAR</sequence>
<dbReference type="Pfam" id="PF01541">
    <property type="entry name" value="GIY-YIG"/>
    <property type="match status" value="1"/>
</dbReference>
<evidence type="ECO:0000313" key="4">
    <source>
        <dbReference type="Proteomes" id="UP000295164"/>
    </source>
</evidence>
<reference evidence="3 4" key="1">
    <citation type="submission" date="2019-03" db="EMBL/GenBank/DDBJ databases">
        <authorList>
            <person name="Kim M.K.M."/>
        </authorList>
    </citation>
    <scope>NUCLEOTIDE SEQUENCE [LARGE SCALE GENOMIC DNA]</scope>
    <source>
        <strain evidence="3 4">17J68-15</strain>
    </source>
</reference>
<dbReference type="EMBL" id="SKFH01000007">
    <property type="protein sequence ID" value="TCZ73387.1"/>
    <property type="molecule type" value="Genomic_DNA"/>
</dbReference>
<dbReference type="OrthoDB" id="1495241at2"/>
<protein>
    <submittedName>
        <fullName evidence="3">GIY-YIG nuclease family protein</fullName>
    </submittedName>
</protein>
<feature type="domain" description="GIY-YIG" evidence="2">
    <location>
        <begin position="3"/>
        <end position="80"/>
    </location>
</feature>
<comment type="similarity">
    <text evidence="1">Belongs to the UPF0213 family.</text>
</comment>
<dbReference type="PANTHER" id="PTHR34477">
    <property type="entry name" value="UPF0213 PROTEIN YHBQ"/>
    <property type="match status" value="1"/>
</dbReference>
<proteinExistence type="inferred from homology"/>
<dbReference type="InterPro" id="IPR050190">
    <property type="entry name" value="UPF0213_domain"/>
</dbReference>
<dbReference type="PANTHER" id="PTHR34477:SF5">
    <property type="entry name" value="BSL5627 PROTEIN"/>
    <property type="match status" value="1"/>
</dbReference>
<dbReference type="InterPro" id="IPR000305">
    <property type="entry name" value="GIY-YIG_endonuc"/>
</dbReference>
<dbReference type="Gene3D" id="3.40.1440.10">
    <property type="entry name" value="GIY-YIG endonuclease"/>
    <property type="match status" value="1"/>
</dbReference>
<comment type="caution">
    <text evidence="3">The sequence shown here is derived from an EMBL/GenBank/DDBJ whole genome shotgun (WGS) entry which is preliminary data.</text>
</comment>